<name>A0ABT9WG69_9BACL</name>
<dbReference type="RefSeq" id="WP_307218284.1">
    <property type="nucleotide sequence ID" value="NZ_JAUSTI010000010.1"/>
</dbReference>
<evidence type="ECO:0000313" key="2">
    <source>
        <dbReference type="EMBL" id="MDQ0172267.1"/>
    </source>
</evidence>
<dbReference type="EMBL" id="JAUSTI010000010">
    <property type="protein sequence ID" value="MDQ0172267.1"/>
    <property type="molecule type" value="Genomic_DNA"/>
</dbReference>
<comment type="caution">
    <text evidence="2">The sequence shown here is derived from an EMBL/GenBank/DDBJ whole genome shotgun (WGS) entry which is preliminary data.</text>
</comment>
<organism evidence="2 3">
    <name type="scientific">Paenibacillus tundrae</name>
    <dbReference type="NCBI Taxonomy" id="528187"/>
    <lineage>
        <taxon>Bacteria</taxon>
        <taxon>Bacillati</taxon>
        <taxon>Bacillota</taxon>
        <taxon>Bacilli</taxon>
        <taxon>Bacillales</taxon>
        <taxon>Paenibacillaceae</taxon>
        <taxon>Paenibacillus</taxon>
    </lineage>
</organism>
<sequence>MKGSIISSGWNWNDVAYLRYLLFSILSALTFQMSDKIEGMKHRAYTKYLEGYRLKSKQIQ</sequence>
<protein>
    <submittedName>
        <fullName evidence="2">Uncharacterized protein</fullName>
    </submittedName>
</protein>
<keyword evidence="1" id="KW-0472">Membrane</keyword>
<evidence type="ECO:0000313" key="3">
    <source>
        <dbReference type="Proteomes" id="UP001233836"/>
    </source>
</evidence>
<feature type="transmembrane region" description="Helical" evidence="1">
    <location>
        <begin position="17"/>
        <end position="34"/>
    </location>
</feature>
<dbReference type="Proteomes" id="UP001233836">
    <property type="component" value="Unassembled WGS sequence"/>
</dbReference>
<keyword evidence="1" id="KW-1133">Transmembrane helix</keyword>
<evidence type="ECO:0000256" key="1">
    <source>
        <dbReference type="SAM" id="Phobius"/>
    </source>
</evidence>
<keyword evidence="1" id="KW-0812">Transmembrane</keyword>
<reference evidence="2 3" key="1">
    <citation type="submission" date="2023-07" db="EMBL/GenBank/DDBJ databases">
        <title>Sorghum-associated microbial communities from plants grown in Nebraska, USA.</title>
        <authorList>
            <person name="Schachtman D."/>
        </authorList>
    </citation>
    <scope>NUCLEOTIDE SEQUENCE [LARGE SCALE GENOMIC DNA]</scope>
    <source>
        <strain evidence="2 3">DS1314</strain>
    </source>
</reference>
<gene>
    <name evidence="2" type="ORF">J2T19_003744</name>
</gene>
<proteinExistence type="predicted"/>
<keyword evidence="3" id="KW-1185">Reference proteome</keyword>
<accession>A0ABT9WG69</accession>